<name>A0A4V2KDI8_9GAMM</name>
<evidence type="ECO:0008006" key="4">
    <source>
        <dbReference type="Google" id="ProtNLM"/>
    </source>
</evidence>
<sequence>MSSPASSFECTWQPSRGLLALYLLGWMVALAAVLCCGAPLVLAAVLLLCCLLHAGWCLPGAILLRGPRAWRGLRHDGQGWRLWNAHGGWQGVTLCADTLVSPALVVLRFQRPGRPFAESLCLPADAMLADDHRRLRVLLKFSRHRWAVAE</sequence>
<dbReference type="RefSeq" id="WP_131183252.1">
    <property type="nucleotide sequence ID" value="NZ_QJUO01000003.1"/>
</dbReference>
<evidence type="ECO:0000256" key="1">
    <source>
        <dbReference type="SAM" id="Phobius"/>
    </source>
</evidence>
<dbReference type="AlphaFoldDB" id="A0A4V2KDI8"/>
<dbReference type="Proteomes" id="UP000292639">
    <property type="component" value="Unassembled WGS sequence"/>
</dbReference>
<evidence type="ECO:0000313" key="3">
    <source>
        <dbReference type="Proteomes" id="UP000292639"/>
    </source>
</evidence>
<protein>
    <recommendedName>
        <fullName evidence="4">Toxin CptA</fullName>
    </recommendedName>
</protein>
<dbReference type="Pfam" id="PF07254">
    <property type="entry name" value="Cpta_toxin"/>
    <property type="match status" value="1"/>
</dbReference>
<proteinExistence type="predicted"/>
<comment type="caution">
    <text evidence="2">The sequence shown here is derived from an EMBL/GenBank/DDBJ whole genome shotgun (WGS) entry which is preliminary data.</text>
</comment>
<keyword evidence="1" id="KW-0812">Transmembrane</keyword>
<organism evidence="2 3">
    <name type="scientific">Stutzerimonas kirkiae</name>
    <dbReference type="NCBI Taxonomy" id="2211392"/>
    <lineage>
        <taxon>Bacteria</taxon>
        <taxon>Pseudomonadati</taxon>
        <taxon>Pseudomonadota</taxon>
        <taxon>Gammaproteobacteria</taxon>
        <taxon>Pseudomonadales</taxon>
        <taxon>Pseudomonadaceae</taxon>
        <taxon>Stutzerimonas</taxon>
    </lineage>
</organism>
<reference evidence="2 3" key="1">
    <citation type="submission" date="2018-06" db="EMBL/GenBank/DDBJ databases">
        <title>Three novel Pseudomonas species isolated from symptomatic oak.</title>
        <authorList>
            <person name="Bueno-Gonzalez V."/>
            <person name="Brady C."/>
        </authorList>
    </citation>
    <scope>NUCLEOTIDE SEQUENCE [LARGE SCALE GENOMIC DNA]</scope>
    <source>
        <strain evidence="2 3">P17C</strain>
    </source>
</reference>
<gene>
    <name evidence="2" type="ORF">DNJ96_00750</name>
</gene>
<dbReference type="EMBL" id="QJUP01000001">
    <property type="protein sequence ID" value="TBU99859.1"/>
    <property type="molecule type" value="Genomic_DNA"/>
</dbReference>
<evidence type="ECO:0000313" key="2">
    <source>
        <dbReference type="EMBL" id="TBU99859.1"/>
    </source>
</evidence>
<feature type="transmembrane region" description="Helical" evidence="1">
    <location>
        <begin position="41"/>
        <end position="64"/>
    </location>
</feature>
<keyword evidence="3" id="KW-1185">Reference proteome</keyword>
<accession>A0A4V2KDI8</accession>
<keyword evidence="1" id="KW-1133">Transmembrane helix</keyword>
<dbReference type="InterPro" id="IPR009883">
    <property type="entry name" value="YgfX"/>
</dbReference>
<keyword evidence="1" id="KW-0472">Membrane</keyword>